<dbReference type="PANTHER" id="PTHR22893:SF91">
    <property type="entry name" value="NADPH DEHYDROGENASE 2-RELATED"/>
    <property type="match status" value="1"/>
</dbReference>
<evidence type="ECO:0000256" key="1">
    <source>
        <dbReference type="ARBA" id="ARBA00001917"/>
    </source>
</evidence>
<keyword evidence="8" id="KW-1185">Reference proteome</keyword>
<keyword evidence="5" id="KW-0521">NADP</keyword>
<name>A0AAV1SES5_9ROSI</name>
<protein>
    <recommendedName>
        <fullName evidence="6">NADH:flavin oxidoreductase/NADH oxidase N-terminal domain-containing protein</fullName>
    </recommendedName>
</protein>
<dbReference type="GO" id="GO:0010181">
    <property type="term" value="F:FMN binding"/>
    <property type="evidence" value="ECO:0007669"/>
    <property type="project" value="InterPro"/>
</dbReference>
<dbReference type="PANTHER" id="PTHR22893">
    <property type="entry name" value="NADH OXIDOREDUCTASE-RELATED"/>
    <property type="match status" value="1"/>
</dbReference>
<dbReference type="GO" id="GO:0016491">
    <property type="term" value="F:oxidoreductase activity"/>
    <property type="evidence" value="ECO:0007669"/>
    <property type="project" value="InterPro"/>
</dbReference>
<evidence type="ECO:0000259" key="6">
    <source>
        <dbReference type="Pfam" id="PF00724"/>
    </source>
</evidence>
<evidence type="ECO:0000313" key="8">
    <source>
        <dbReference type="Proteomes" id="UP001314170"/>
    </source>
</evidence>
<dbReference type="Pfam" id="PF00724">
    <property type="entry name" value="Oxidored_FMN"/>
    <property type="match status" value="1"/>
</dbReference>
<comment type="cofactor">
    <cofactor evidence="1">
        <name>FMN</name>
        <dbReference type="ChEBI" id="CHEBI:58210"/>
    </cofactor>
</comment>
<gene>
    <name evidence="7" type="ORF">DCAF_LOCUS22627</name>
</gene>
<keyword evidence="3" id="KW-0285">Flavoprotein</keyword>
<organism evidence="7 8">
    <name type="scientific">Dovyalis caffra</name>
    <dbReference type="NCBI Taxonomy" id="77055"/>
    <lineage>
        <taxon>Eukaryota</taxon>
        <taxon>Viridiplantae</taxon>
        <taxon>Streptophyta</taxon>
        <taxon>Embryophyta</taxon>
        <taxon>Tracheophyta</taxon>
        <taxon>Spermatophyta</taxon>
        <taxon>Magnoliopsida</taxon>
        <taxon>eudicotyledons</taxon>
        <taxon>Gunneridae</taxon>
        <taxon>Pentapetalae</taxon>
        <taxon>rosids</taxon>
        <taxon>fabids</taxon>
        <taxon>Malpighiales</taxon>
        <taxon>Salicaceae</taxon>
        <taxon>Flacourtieae</taxon>
        <taxon>Dovyalis</taxon>
    </lineage>
</organism>
<proteinExistence type="inferred from homology"/>
<dbReference type="AlphaFoldDB" id="A0AAV1SES5"/>
<evidence type="ECO:0000256" key="4">
    <source>
        <dbReference type="ARBA" id="ARBA00022643"/>
    </source>
</evidence>
<sequence length="81" mass="8711">MGLAARNAMEAGSNGVEIHGAHGYLIELFTEDQVNDRTNQYGGSLKNHSRFALEIVESISNEIGADKVGTRLSLYATSIEA</sequence>
<feature type="domain" description="NADH:flavin oxidoreductase/NADH oxidase N-terminal" evidence="6">
    <location>
        <begin position="4"/>
        <end position="76"/>
    </location>
</feature>
<dbReference type="InterPro" id="IPR001155">
    <property type="entry name" value="OxRdtase_FMN_N"/>
</dbReference>
<evidence type="ECO:0000256" key="2">
    <source>
        <dbReference type="ARBA" id="ARBA00005979"/>
    </source>
</evidence>
<evidence type="ECO:0000256" key="3">
    <source>
        <dbReference type="ARBA" id="ARBA00022630"/>
    </source>
</evidence>
<comment type="similarity">
    <text evidence="2">Belongs to the NADH:flavin oxidoreductase/NADH oxidase family.</text>
</comment>
<reference evidence="7 8" key="1">
    <citation type="submission" date="2024-01" db="EMBL/GenBank/DDBJ databases">
        <authorList>
            <person name="Waweru B."/>
        </authorList>
    </citation>
    <scope>NUCLEOTIDE SEQUENCE [LARGE SCALE GENOMIC DNA]</scope>
</reference>
<keyword evidence="4" id="KW-0288">FMN</keyword>
<evidence type="ECO:0000313" key="7">
    <source>
        <dbReference type="EMBL" id="CAK7349904.1"/>
    </source>
</evidence>
<dbReference type="InterPro" id="IPR045247">
    <property type="entry name" value="Oye-like"/>
</dbReference>
<dbReference type="Proteomes" id="UP001314170">
    <property type="component" value="Unassembled WGS sequence"/>
</dbReference>
<comment type="caution">
    <text evidence="7">The sequence shown here is derived from an EMBL/GenBank/DDBJ whole genome shotgun (WGS) entry which is preliminary data.</text>
</comment>
<dbReference type="InterPro" id="IPR013785">
    <property type="entry name" value="Aldolase_TIM"/>
</dbReference>
<evidence type="ECO:0000256" key="5">
    <source>
        <dbReference type="ARBA" id="ARBA00022857"/>
    </source>
</evidence>
<dbReference type="Gene3D" id="3.20.20.70">
    <property type="entry name" value="Aldolase class I"/>
    <property type="match status" value="1"/>
</dbReference>
<dbReference type="EMBL" id="CAWUPB010001178">
    <property type="protein sequence ID" value="CAK7349904.1"/>
    <property type="molecule type" value="Genomic_DNA"/>
</dbReference>
<dbReference type="SUPFAM" id="SSF51395">
    <property type="entry name" value="FMN-linked oxidoreductases"/>
    <property type="match status" value="1"/>
</dbReference>
<accession>A0AAV1SES5</accession>